<proteinExistence type="predicted"/>
<gene>
    <name evidence="3" type="ORF">BD626DRAFT_576200</name>
</gene>
<dbReference type="Proteomes" id="UP000320762">
    <property type="component" value="Unassembled WGS sequence"/>
</dbReference>
<comment type="caution">
    <text evidence="3">The sequence shown here is derived from an EMBL/GenBank/DDBJ whole genome shotgun (WGS) entry which is preliminary data.</text>
</comment>
<name>A0A550BU12_9AGAR</name>
<keyword evidence="2" id="KW-0732">Signal</keyword>
<evidence type="ECO:0000313" key="3">
    <source>
        <dbReference type="EMBL" id="TRM56035.1"/>
    </source>
</evidence>
<keyword evidence="4" id="KW-1185">Reference proteome</keyword>
<feature type="signal peptide" evidence="2">
    <location>
        <begin position="1"/>
        <end position="24"/>
    </location>
</feature>
<feature type="chain" id="PRO_5022071052" description="Secreted protein" evidence="2">
    <location>
        <begin position="25"/>
        <end position="100"/>
    </location>
</feature>
<dbReference type="AlphaFoldDB" id="A0A550BU12"/>
<protein>
    <recommendedName>
        <fullName evidence="5">Secreted protein</fullName>
    </recommendedName>
</protein>
<organism evidence="3 4">
    <name type="scientific">Schizophyllum amplum</name>
    <dbReference type="NCBI Taxonomy" id="97359"/>
    <lineage>
        <taxon>Eukaryota</taxon>
        <taxon>Fungi</taxon>
        <taxon>Dikarya</taxon>
        <taxon>Basidiomycota</taxon>
        <taxon>Agaricomycotina</taxon>
        <taxon>Agaricomycetes</taxon>
        <taxon>Agaricomycetidae</taxon>
        <taxon>Agaricales</taxon>
        <taxon>Schizophyllaceae</taxon>
        <taxon>Schizophyllum</taxon>
    </lineage>
</organism>
<feature type="region of interest" description="Disordered" evidence="1">
    <location>
        <begin position="66"/>
        <end position="87"/>
    </location>
</feature>
<evidence type="ECO:0000313" key="4">
    <source>
        <dbReference type="Proteomes" id="UP000320762"/>
    </source>
</evidence>
<evidence type="ECO:0000256" key="2">
    <source>
        <dbReference type="SAM" id="SignalP"/>
    </source>
</evidence>
<reference evidence="3 4" key="1">
    <citation type="journal article" date="2019" name="New Phytol.">
        <title>Comparative genomics reveals unique wood-decay strategies and fruiting body development in the Schizophyllaceae.</title>
        <authorList>
            <person name="Almasi E."/>
            <person name="Sahu N."/>
            <person name="Krizsan K."/>
            <person name="Balint B."/>
            <person name="Kovacs G.M."/>
            <person name="Kiss B."/>
            <person name="Cseklye J."/>
            <person name="Drula E."/>
            <person name="Henrissat B."/>
            <person name="Nagy I."/>
            <person name="Chovatia M."/>
            <person name="Adam C."/>
            <person name="LaButti K."/>
            <person name="Lipzen A."/>
            <person name="Riley R."/>
            <person name="Grigoriev I.V."/>
            <person name="Nagy L.G."/>
        </authorList>
    </citation>
    <scope>NUCLEOTIDE SEQUENCE [LARGE SCALE GENOMIC DNA]</scope>
    <source>
        <strain evidence="3 4">NL-1724</strain>
    </source>
</reference>
<evidence type="ECO:0000256" key="1">
    <source>
        <dbReference type="SAM" id="MobiDB-lite"/>
    </source>
</evidence>
<evidence type="ECO:0008006" key="5">
    <source>
        <dbReference type="Google" id="ProtNLM"/>
    </source>
</evidence>
<sequence>MDVQLSRASVAFTVVVLAWDVAQAASHPQPEDRFRTQLHLSGAGWLLLLVPRPLRSPALHQDVAIAPSPIHPDPETPTLANRDAPDRRLASAIRKSTTLV</sequence>
<dbReference type="EMBL" id="VDMD01000082">
    <property type="protein sequence ID" value="TRM56035.1"/>
    <property type="molecule type" value="Genomic_DNA"/>
</dbReference>
<accession>A0A550BU12</accession>